<organism evidence="4 5">
    <name type="scientific">Candidatus Dojkabacteria bacterium</name>
    <dbReference type="NCBI Taxonomy" id="2099670"/>
    <lineage>
        <taxon>Bacteria</taxon>
        <taxon>Candidatus Dojkabacteria</taxon>
    </lineage>
</organism>
<dbReference type="Pfam" id="PF00226">
    <property type="entry name" value="DnaJ"/>
    <property type="match status" value="1"/>
</dbReference>
<dbReference type="SMART" id="SM00271">
    <property type="entry name" value="DnaJ"/>
    <property type="match status" value="1"/>
</dbReference>
<dbReference type="InterPro" id="IPR001623">
    <property type="entry name" value="DnaJ_domain"/>
</dbReference>
<dbReference type="PROSITE" id="PS50076">
    <property type="entry name" value="DNAJ_2"/>
    <property type="match status" value="1"/>
</dbReference>
<evidence type="ECO:0000313" key="4">
    <source>
        <dbReference type="EMBL" id="NLE30974.1"/>
    </source>
</evidence>
<dbReference type="Proteomes" id="UP000554004">
    <property type="component" value="Unassembled WGS sequence"/>
</dbReference>
<dbReference type="SUPFAM" id="SSF46565">
    <property type="entry name" value="Chaperone J-domain"/>
    <property type="match status" value="1"/>
</dbReference>
<dbReference type="PANTHER" id="PTHR44360">
    <property type="entry name" value="DNAJ HOMOLOG SUBFAMILY B MEMBER 9"/>
    <property type="match status" value="1"/>
</dbReference>
<dbReference type="GO" id="GO:0051087">
    <property type="term" value="F:protein-folding chaperone binding"/>
    <property type="evidence" value="ECO:0007669"/>
    <property type="project" value="TreeGrafter"/>
</dbReference>
<evidence type="ECO:0000259" key="3">
    <source>
        <dbReference type="PROSITE" id="PS50076"/>
    </source>
</evidence>
<dbReference type="GO" id="GO:0051787">
    <property type="term" value="F:misfolded protein binding"/>
    <property type="evidence" value="ECO:0007669"/>
    <property type="project" value="TreeGrafter"/>
</dbReference>
<name>A0A847EUG9_9BACT</name>
<feature type="compositionally biased region" description="Basic and acidic residues" evidence="2">
    <location>
        <begin position="207"/>
        <end position="216"/>
    </location>
</feature>
<dbReference type="InterPro" id="IPR036869">
    <property type="entry name" value="J_dom_sf"/>
</dbReference>
<protein>
    <submittedName>
        <fullName evidence="4">J domain-containing protein</fullName>
    </submittedName>
</protein>
<dbReference type="AlphaFoldDB" id="A0A847EUG9"/>
<reference evidence="4 5" key="1">
    <citation type="journal article" date="2020" name="Biotechnol. Biofuels">
        <title>New insights from the biogas microbiome by comprehensive genome-resolved metagenomics of nearly 1600 species originating from multiple anaerobic digesters.</title>
        <authorList>
            <person name="Campanaro S."/>
            <person name="Treu L."/>
            <person name="Rodriguez-R L.M."/>
            <person name="Kovalovszki A."/>
            <person name="Ziels R.M."/>
            <person name="Maus I."/>
            <person name="Zhu X."/>
            <person name="Kougias P.G."/>
            <person name="Basile A."/>
            <person name="Luo G."/>
            <person name="Schluter A."/>
            <person name="Konstantinidis K.T."/>
            <person name="Angelidaki I."/>
        </authorList>
    </citation>
    <scope>NUCLEOTIDE SEQUENCE [LARGE SCALE GENOMIC DNA]</scope>
    <source>
        <strain evidence="4">AS06rmzACSIP_421</strain>
    </source>
</reference>
<dbReference type="GO" id="GO:0036503">
    <property type="term" value="P:ERAD pathway"/>
    <property type="evidence" value="ECO:0007669"/>
    <property type="project" value="TreeGrafter"/>
</dbReference>
<dbReference type="CDD" id="cd06257">
    <property type="entry name" value="DnaJ"/>
    <property type="match status" value="1"/>
</dbReference>
<dbReference type="InterPro" id="IPR051948">
    <property type="entry name" value="Hsp70_co-chaperone_J-domain"/>
</dbReference>
<evidence type="ECO:0000256" key="2">
    <source>
        <dbReference type="SAM" id="MobiDB-lite"/>
    </source>
</evidence>
<dbReference type="PANTHER" id="PTHR44360:SF1">
    <property type="entry name" value="DNAJ HOMOLOG SUBFAMILY B MEMBER 9"/>
    <property type="match status" value="1"/>
</dbReference>
<proteinExistence type="predicted"/>
<dbReference type="Gene3D" id="1.10.287.110">
    <property type="entry name" value="DnaJ domain"/>
    <property type="match status" value="1"/>
</dbReference>
<keyword evidence="1" id="KW-0143">Chaperone</keyword>
<feature type="domain" description="J" evidence="3">
    <location>
        <begin position="231"/>
        <end position="286"/>
    </location>
</feature>
<accession>A0A847EUG9</accession>
<gene>
    <name evidence="4" type="ORF">GX618_01735</name>
</gene>
<evidence type="ECO:0000313" key="5">
    <source>
        <dbReference type="Proteomes" id="UP000554004"/>
    </source>
</evidence>
<evidence type="ECO:0000256" key="1">
    <source>
        <dbReference type="ARBA" id="ARBA00023186"/>
    </source>
</evidence>
<sequence length="286" mass="33484">MLELIENISKGGKDAERVIALIDMSLELLKKKFQKVIKLVKKRSAIGRGVAWTTAILTGGIGLEDLIILPAVNYAIQRVLGGKLDKVLRDFMQLIYRKVYKTAELDKSLSDEELTALLTEAYLYLITSEINDLEIFLYQIENYAFQEKSTEDIKYLIEKIESFFVHSSQRNLEHMVVFWISLIRIVNVRFPYAPLIHTISSYYFPEDEKKESPSHEEEVEEEPTKDEKMSKYEKILGIEWDGSNFNEIKKQYRILVNKYHPDKNNNDSRKFMEVQEAYIYFKQKVG</sequence>
<comment type="caution">
    <text evidence="4">The sequence shown here is derived from an EMBL/GenBank/DDBJ whole genome shotgun (WGS) entry which is preliminary data.</text>
</comment>
<dbReference type="EMBL" id="JAAZAL010000061">
    <property type="protein sequence ID" value="NLE30974.1"/>
    <property type="molecule type" value="Genomic_DNA"/>
</dbReference>
<feature type="region of interest" description="Disordered" evidence="2">
    <location>
        <begin position="207"/>
        <end position="228"/>
    </location>
</feature>